<protein>
    <submittedName>
        <fullName evidence="2">Uncharacterized protein</fullName>
    </submittedName>
</protein>
<evidence type="ECO:0000256" key="1">
    <source>
        <dbReference type="SAM" id="MobiDB-lite"/>
    </source>
</evidence>
<sequence>MAAVAATAPPHEIVVPLLFADDDAAAIGASLISAANILQRLGKEILDATELGDQGITQSPTVFEEKRSERTSSMSIRNN</sequence>
<keyword evidence="3" id="KW-1185">Reference proteome</keyword>
<accession>A0A0E0MI13</accession>
<proteinExistence type="predicted"/>
<dbReference type="Gramene" id="OPUNC11G18840.2">
    <property type="protein sequence ID" value="OPUNC11G18840.2"/>
    <property type="gene ID" value="OPUNC11G18840"/>
</dbReference>
<reference evidence="2" key="2">
    <citation type="submission" date="2018-05" db="EMBL/GenBank/DDBJ databases">
        <title>OpunRS2 (Oryza punctata Reference Sequence Version 2).</title>
        <authorList>
            <person name="Zhang J."/>
            <person name="Kudrna D."/>
            <person name="Lee S."/>
            <person name="Talag J."/>
            <person name="Welchert J."/>
            <person name="Wing R.A."/>
        </authorList>
    </citation>
    <scope>NUCLEOTIDE SEQUENCE [LARGE SCALE GENOMIC DNA]</scope>
</reference>
<dbReference type="EnsemblPlants" id="OPUNC11G18840.2">
    <property type="protein sequence ID" value="OPUNC11G18840.2"/>
    <property type="gene ID" value="OPUNC11G18840"/>
</dbReference>
<feature type="region of interest" description="Disordered" evidence="1">
    <location>
        <begin position="56"/>
        <end position="79"/>
    </location>
</feature>
<dbReference type="AlphaFoldDB" id="A0A0E0MI13"/>
<reference evidence="2" key="1">
    <citation type="submission" date="2015-04" db="UniProtKB">
        <authorList>
            <consortium name="EnsemblPlants"/>
        </authorList>
    </citation>
    <scope>IDENTIFICATION</scope>
</reference>
<name>A0A0E0MI13_ORYPU</name>
<evidence type="ECO:0000313" key="3">
    <source>
        <dbReference type="Proteomes" id="UP000026962"/>
    </source>
</evidence>
<evidence type="ECO:0000313" key="2">
    <source>
        <dbReference type="EnsemblPlants" id="OPUNC11G18840.2"/>
    </source>
</evidence>
<dbReference type="Proteomes" id="UP000026962">
    <property type="component" value="Chromosome 11"/>
</dbReference>
<dbReference type="HOGENOM" id="CLU_2610198_0_0_1"/>
<organism evidence="2">
    <name type="scientific">Oryza punctata</name>
    <name type="common">Red rice</name>
    <dbReference type="NCBI Taxonomy" id="4537"/>
    <lineage>
        <taxon>Eukaryota</taxon>
        <taxon>Viridiplantae</taxon>
        <taxon>Streptophyta</taxon>
        <taxon>Embryophyta</taxon>
        <taxon>Tracheophyta</taxon>
        <taxon>Spermatophyta</taxon>
        <taxon>Magnoliopsida</taxon>
        <taxon>Liliopsida</taxon>
        <taxon>Poales</taxon>
        <taxon>Poaceae</taxon>
        <taxon>BOP clade</taxon>
        <taxon>Oryzoideae</taxon>
        <taxon>Oryzeae</taxon>
        <taxon>Oryzinae</taxon>
        <taxon>Oryza</taxon>
    </lineage>
</organism>